<reference evidence="7" key="3">
    <citation type="journal article" date="2017" name="Nature">
        <title>Genome sequence of the progenitor of the wheat D genome Aegilops tauschii.</title>
        <authorList>
            <person name="Luo M.C."/>
            <person name="Gu Y.Q."/>
            <person name="Puiu D."/>
            <person name="Wang H."/>
            <person name="Twardziok S.O."/>
            <person name="Deal K.R."/>
            <person name="Huo N."/>
            <person name="Zhu T."/>
            <person name="Wang L."/>
            <person name="Wang Y."/>
            <person name="McGuire P.E."/>
            <person name="Liu S."/>
            <person name="Long H."/>
            <person name="Ramasamy R.K."/>
            <person name="Rodriguez J.C."/>
            <person name="Van S.L."/>
            <person name="Yuan L."/>
            <person name="Wang Z."/>
            <person name="Xia Z."/>
            <person name="Xiao L."/>
            <person name="Anderson O.D."/>
            <person name="Ouyang S."/>
            <person name="Liang Y."/>
            <person name="Zimin A.V."/>
            <person name="Pertea G."/>
            <person name="Qi P."/>
            <person name="Bennetzen J.L."/>
            <person name="Dai X."/>
            <person name="Dawson M.W."/>
            <person name="Muller H.G."/>
            <person name="Kugler K."/>
            <person name="Rivarola-Duarte L."/>
            <person name="Spannagl M."/>
            <person name="Mayer K.F.X."/>
            <person name="Lu F.H."/>
            <person name="Bevan M.W."/>
            <person name="Leroy P."/>
            <person name="Li P."/>
            <person name="You F.M."/>
            <person name="Sun Q."/>
            <person name="Liu Z."/>
            <person name="Lyons E."/>
            <person name="Wicker T."/>
            <person name="Salzberg S.L."/>
            <person name="Devos K.M."/>
            <person name="Dvorak J."/>
        </authorList>
    </citation>
    <scope>NUCLEOTIDE SEQUENCE [LARGE SCALE GENOMIC DNA]</scope>
    <source>
        <strain evidence="7">cv. AL8/78</strain>
    </source>
</reference>
<evidence type="ECO:0000259" key="6">
    <source>
        <dbReference type="Pfam" id="PF09334"/>
    </source>
</evidence>
<dbReference type="PANTHER" id="PTHR43326:SF1">
    <property type="entry name" value="METHIONINE--TRNA LIGASE, MITOCHONDRIAL"/>
    <property type="match status" value="1"/>
</dbReference>
<dbReference type="GO" id="GO:0009570">
    <property type="term" value="C:chloroplast stroma"/>
    <property type="evidence" value="ECO:0007669"/>
    <property type="project" value="TreeGrafter"/>
</dbReference>
<reference evidence="8" key="2">
    <citation type="journal article" date="2017" name="Nat. Plants">
        <title>The Aegilops tauschii genome reveals multiple impacts of transposons.</title>
        <authorList>
            <person name="Zhao G."/>
            <person name="Zou C."/>
            <person name="Li K."/>
            <person name="Wang K."/>
            <person name="Li T."/>
            <person name="Gao L."/>
            <person name="Zhang X."/>
            <person name="Wang H."/>
            <person name="Yang Z."/>
            <person name="Liu X."/>
            <person name="Jiang W."/>
            <person name="Mao L."/>
            <person name="Kong X."/>
            <person name="Jiao Y."/>
            <person name="Jia J."/>
        </authorList>
    </citation>
    <scope>NUCLEOTIDE SEQUENCE [LARGE SCALE GENOMIC DNA]</scope>
    <source>
        <strain evidence="8">cv. AL8/78</strain>
    </source>
</reference>
<accession>A0A453IP78</accession>
<evidence type="ECO:0000256" key="1">
    <source>
        <dbReference type="ARBA" id="ARBA00022598"/>
    </source>
</evidence>
<evidence type="ECO:0000313" key="7">
    <source>
        <dbReference type="EnsemblPlants" id="AET4Gv20629400.7"/>
    </source>
</evidence>
<organism evidence="7 8">
    <name type="scientific">Aegilops tauschii subsp. strangulata</name>
    <name type="common">Goatgrass</name>
    <dbReference type="NCBI Taxonomy" id="200361"/>
    <lineage>
        <taxon>Eukaryota</taxon>
        <taxon>Viridiplantae</taxon>
        <taxon>Streptophyta</taxon>
        <taxon>Embryophyta</taxon>
        <taxon>Tracheophyta</taxon>
        <taxon>Spermatophyta</taxon>
        <taxon>Magnoliopsida</taxon>
        <taxon>Liliopsida</taxon>
        <taxon>Poales</taxon>
        <taxon>Poaceae</taxon>
        <taxon>BOP clade</taxon>
        <taxon>Pooideae</taxon>
        <taxon>Triticodae</taxon>
        <taxon>Triticeae</taxon>
        <taxon>Triticinae</taxon>
        <taxon>Aegilops</taxon>
    </lineage>
</organism>
<dbReference type="InterPro" id="IPR015413">
    <property type="entry name" value="Methionyl/Leucyl_tRNA_Synth"/>
</dbReference>
<dbReference type="GO" id="GO:0006431">
    <property type="term" value="P:methionyl-tRNA aminoacylation"/>
    <property type="evidence" value="ECO:0007669"/>
    <property type="project" value="TreeGrafter"/>
</dbReference>
<dbReference type="InterPro" id="IPR014729">
    <property type="entry name" value="Rossmann-like_a/b/a_fold"/>
</dbReference>
<keyword evidence="5" id="KW-0030">Aminoacyl-tRNA synthetase</keyword>
<reference evidence="7" key="5">
    <citation type="journal article" date="2021" name="G3 (Bethesda)">
        <title>Aegilops tauschii genome assembly Aet v5.0 features greater sequence contiguity and improved annotation.</title>
        <authorList>
            <person name="Wang L."/>
            <person name="Zhu T."/>
            <person name="Rodriguez J.C."/>
            <person name="Deal K.R."/>
            <person name="Dubcovsky J."/>
            <person name="McGuire P.E."/>
            <person name="Lux T."/>
            <person name="Spannagl M."/>
            <person name="Mayer K.F.X."/>
            <person name="Baldrich P."/>
            <person name="Meyers B.C."/>
            <person name="Huo N."/>
            <person name="Gu Y.Q."/>
            <person name="Zhou H."/>
            <person name="Devos K.M."/>
            <person name="Bennetzen J.L."/>
            <person name="Unver T."/>
            <person name="Budak H."/>
            <person name="Gulick P.J."/>
            <person name="Galiba G."/>
            <person name="Kalapos B."/>
            <person name="Nelson D.R."/>
            <person name="Li P."/>
            <person name="You F.M."/>
            <person name="Luo M.C."/>
            <person name="Dvorak J."/>
        </authorList>
    </citation>
    <scope>NUCLEOTIDE SEQUENCE [LARGE SCALE GENOMIC DNA]</scope>
    <source>
        <strain evidence="7">cv. AL8/78</strain>
    </source>
</reference>
<keyword evidence="2" id="KW-0547">Nucleotide-binding</keyword>
<feature type="domain" description="Methionyl/Leucyl tRNA synthetase" evidence="6">
    <location>
        <begin position="6"/>
        <end position="104"/>
    </location>
</feature>
<dbReference type="Proteomes" id="UP000015105">
    <property type="component" value="Chromosome 4D"/>
</dbReference>
<dbReference type="Gene3D" id="3.40.50.620">
    <property type="entry name" value="HUPs"/>
    <property type="match status" value="1"/>
</dbReference>
<keyword evidence="4" id="KW-0648">Protein biosynthesis</keyword>
<dbReference type="InterPro" id="IPR023457">
    <property type="entry name" value="Met-tRNA_synth_2"/>
</dbReference>
<dbReference type="Gramene" id="AET4Gv20629400.7">
    <property type="protein sequence ID" value="AET4Gv20629400.7"/>
    <property type="gene ID" value="AET4Gv20629400"/>
</dbReference>
<dbReference type="AlphaFoldDB" id="A0A453IP78"/>
<dbReference type="EnsemblPlants" id="AET4Gv20629400.7">
    <property type="protein sequence ID" value="AET4Gv20629400.7"/>
    <property type="gene ID" value="AET4Gv20629400"/>
</dbReference>
<dbReference type="GO" id="GO:0004825">
    <property type="term" value="F:methionine-tRNA ligase activity"/>
    <property type="evidence" value="ECO:0007669"/>
    <property type="project" value="InterPro"/>
</dbReference>
<dbReference type="Pfam" id="PF09334">
    <property type="entry name" value="tRNA-synt_1g"/>
    <property type="match status" value="1"/>
</dbReference>
<evidence type="ECO:0000256" key="3">
    <source>
        <dbReference type="ARBA" id="ARBA00022840"/>
    </source>
</evidence>
<evidence type="ECO:0000256" key="4">
    <source>
        <dbReference type="ARBA" id="ARBA00022917"/>
    </source>
</evidence>
<keyword evidence="3" id="KW-0067">ATP-binding</keyword>
<evidence type="ECO:0000256" key="2">
    <source>
        <dbReference type="ARBA" id="ARBA00022741"/>
    </source>
</evidence>
<reference evidence="8" key="1">
    <citation type="journal article" date="2014" name="Science">
        <title>Ancient hybridizations among the ancestral genomes of bread wheat.</title>
        <authorList>
            <consortium name="International Wheat Genome Sequencing Consortium,"/>
            <person name="Marcussen T."/>
            <person name="Sandve S.R."/>
            <person name="Heier L."/>
            <person name="Spannagl M."/>
            <person name="Pfeifer M."/>
            <person name="Jakobsen K.S."/>
            <person name="Wulff B.B."/>
            <person name="Steuernagel B."/>
            <person name="Mayer K.F."/>
            <person name="Olsen O.A."/>
        </authorList>
    </citation>
    <scope>NUCLEOTIDE SEQUENCE [LARGE SCALE GENOMIC DNA]</scope>
    <source>
        <strain evidence="8">cv. AL8/78</strain>
    </source>
</reference>
<dbReference type="GO" id="GO:0005739">
    <property type="term" value="C:mitochondrion"/>
    <property type="evidence" value="ECO:0007669"/>
    <property type="project" value="TreeGrafter"/>
</dbReference>
<dbReference type="PANTHER" id="PTHR43326">
    <property type="entry name" value="METHIONYL-TRNA SYNTHETASE"/>
    <property type="match status" value="1"/>
</dbReference>
<name>A0A453IP78_AEGTS</name>
<reference evidence="7" key="4">
    <citation type="submission" date="2019-03" db="UniProtKB">
        <authorList>
            <consortium name="EnsemblPlants"/>
        </authorList>
    </citation>
    <scope>IDENTIFICATION</scope>
</reference>
<keyword evidence="8" id="KW-1185">Reference proteome</keyword>
<keyword evidence="1" id="KW-0436">Ligase</keyword>
<protein>
    <recommendedName>
        <fullName evidence="6">Methionyl/Leucyl tRNA synthetase domain-containing protein</fullName>
    </recommendedName>
</protein>
<evidence type="ECO:0000256" key="5">
    <source>
        <dbReference type="ARBA" id="ARBA00023146"/>
    </source>
</evidence>
<dbReference type="SUPFAM" id="SSF52374">
    <property type="entry name" value="Nucleotidylyl transferase"/>
    <property type="match status" value="1"/>
</dbReference>
<proteinExistence type="predicted"/>
<evidence type="ECO:0000313" key="8">
    <source>
        <dbReference type="Proteomes" id="UP000015105"/>
    </source>
</evidence>
<dbReference type="GO" id="GO:0005524">
    <property type="term" value="F:ATP binding"/>
    <property type="evidence" value="ECO:0007669"/>
    <property type="project" value="UniProtKB-KW"/>
</dbReference>
<sequence>QDEKELGENNCCPVHLKPCVPRKEDNYFFALSKYQHKLEELLTSNPNFVRPSHRLHEVEGWIKSGLRDFSISRASVEWGIPVPNDTKQTIYVWFDALLGYLSASLDDGEQASLQQAVDRG</sequence>